<dbReference type="InterPro" id="IPR047126">
    <property type="entry name" value="RNF141-like"/>
</dbReference>
<reference evidence="8" key="1">
    <citation type="submission" date="2025-08" db="UniProtKB">
        <authorList>
            <consortium name="RefSeq"/>
        </authorList>
    </citation>
    <scope>IDENTIFICATION</scope>
</reference>
<dbReference type="GO" id="GO:0004842">
    <property type="term" value="F:ubiquitin-protein transferase activity"/>
    <property type="evidence" value="ECO:0007669"/>
    <property type="project" value="TreeGrafter"/>
</dbReference>
<keyword evidence="3 5" id="KW-0863">Zinc-finger</keyword>
<dbReference type="CDD" id="cd16545">
    <property type="entry name" value="RING-HC_RNF141"/>
    <property type="match status" value="1"/>
</dbReference>
<dbReference type="PROSITE" id="PS50089">
    <property type="entry name" value="ZF_RING_2"/>
    <property type="match status" value="1"/>
</dbReference>
<dbReference type="AlphaFoldDB" id="A0AAJ6VW88"/>
<dbReference type="GO" id="GO:0008270">
    <property type="term" value="F:zinc ion binding"/>
    <property type="evidence" value="ECO:0007669"/>
    <property type="project" value="UniProtKB-KW"/>
</dbReference>
<evidence type="ECO:0000256" key="3">
    <source>
        <dbReference type="ARBA" id="ARBA00022771"/>
    </source>
</evidence>
<dbReference type="KEGG" id="goe:100907021"/>
<keyword evidence="7" id="KW-1185">Reference proteome</keyword>
<dbReference type="GeneID" id="100907021"/>
<dbReference type="InterPro" id="IPR001841">
    <property type="entry name" value="Znf_RING"/>
</dbReference>
<sequence length="196" mass="22511">MGAQQSIAVQRELKQLRDIALLDRDTVAKMIIDLNEAGLNLKGREVRVDVVGYTDDQILWRRGIRFTCRVKDLQSNEELIKEINLRQFITVYHNVMMSKQLSNVPLAPPPRSRNSSDPSTDDDLCCVCLDRLPQVSLPCAHSFCPNCIQEWQLRSNSCPLCREESSVDEQWLLEEAPDLTEMERELRITLANLLRS</sequence>
<evidence type="ECO:0000256" key="4">
    <source>
        <dbReference type="ARBA" id="ARBA00022833"/>
    </source>
</evidence>
<evidence type="ECO:0000259" key="6">
    <source>
        <dbReference type="PROSITE" id="PS50089"/>
    </source>
</evidence>
<dbReference type="RefSeq" id="XP_003741161.1">
    <property type="nucleotide sequence ID" value="XM_003741113.2"/>
</dbReference>
<dbReference type="Proteomes" id="UP000694867">
    <property type="component" value="Unplaced"/>
</dbReference>
<dbReference type="GO" id="GO:0051865">
    <property type="term" value="P:protein autoubiquitination"/>
    <property type="evidence" value="ECO:0007669"/>
    <property type="project" value="TreeGrafter"/>
</dbReference>
<name>A0AAJ6VW88_9ACAR</name>
<dbReference type="SUPFAM" id="SSF57850">
    <property type="entry name" value="RING/U-box"/>
    <property type="match status" value="1"/>
</dbReference>
<keyword evidence="2" id="KW-0479">Metal-binding</keyword>
<accession>A0AAJ6VW88</accession>
<organism evidence="7 8">
    <name type="scientific">Galendromus occidentalis</name>
    <name type="common">western predatory mite</name>
    <dbReference type="NCBI Taxonomy" id="34638"/>
    <lineage>
        <taxon>Eukaryota</taxon>
        <taxon>Metazoa</taxon>
        <taxon>Ecdysozoa</taxon>
        <taxon>Arthropoda</taxon>
        <taxon>Chelicerata</taxon>
        <taxon>Arachnida</taxon>
        <taxon>Acari</taxon>
        <taxon>Parasitiformes</taxon>
        <taxon>Mesostigmata</taxon>
        <taxon>Gamasina</taxon>
        <taxon>Phytoseioidea</taxon>
        <taxon>Phytoseiidae</taxon>
        <taxon>Typhlodrominae</taxon>
        <taxon>Galendromus</taxon>
    </lineage>
</organism>
<proteinExistence type="predicted"/>
<dbReference type="PANTHER" id="PTHR12109:SF3">
    <property type="entry name" value="RING FINGER PROTEIN 141"/>
    <property type="match status" value="1"/>
</dbReference>
<keyword evidence="4" id="KW-0862">Zinc</keyword>
<evidence type="ECO:0000256" key="1">
    <source>
        <dbReference type="ARBA" id="ARBA00022017"/>
    </source>
</evidence>
<evidence type="ECO:0000313" key="8">
    <source>
        <dbReference type="RefSeq" id="XP_003741161.1"/>
    </source>
</evidence>
<evidence type="ECO:0000256" key="5">
    <source>
        <dbReference type="PROSITE-ProRule" id="PRU00175"/>
    </source>
</evidence>
<dbReference type="Pfam" id="PF13920">
    <property type="entry name" value="zf-C3HC4_3"/>
    <property type="match status" value="1"/>
</dbReference>
<feature type="domain" description="RING-type" evidence="6">
    <location>
        <begin position="125"/>
        <end position="162"/>
    </location>
</feature>
<dbReference type="SMART" id="SM00184">
    <property type="entry name" value="RING"/>
    <property type="match status" value="1"/>
</dbReference>
<dbReference type="PANTHER" id="PTHR12109">
    <property type="entry name" value="RING FINGER PROTEIN 141-RELATED"/>
    <property type="match status" value="1"/>
</dbReference>
<dbReference type="PROSITE" id="PS00518">
    <property type="entry name" value="ZF_RING_1"/>
    <property type="match status" value="1"/>
</dbReference>
<evidence type="ECO:0000256" key="2">
    <source>
        <dbReference type="ARBA" id="ARBA00022723"/>
    </source>
</evidence>
<dbReference type="InterPro" id="IPR043400">
    <property type="entry name" value="RING-HC_RNF141"/>
</dbReference>
<protein>
    <recommendedName>
        <fullName evidence="1">RING finger protein 141</fullName>
    </recommendedName>
</protein>
<dbReference type="Gene3D" id="3.30.40.10">
    <property type="entry name" value="Zinc/RING finger domain, C3HC4 (zinc finger)"/>
    <property type="match status" value="1"/>
</dbReference>
<dbReference type="InterPro" id="IPR017907">
    <property type="entry name" value="Znf_RING_CS"/>
</dbReference>
<evidence type="ECO:0000313" key="7">
    <source>
        <dbReference type="Proteomes" id="UP000694867"/>
    </source>
</evidence>
<gene>
    <name evidence="8" type="primary">LOC100907021</name>
</gene>
<dbReference type="InterPro" id="IPR013083">
    <property type="entry name" value="Znf_RING/FYVE/PHD"/>
</dbReference>